<organism evidence="1 2">
    <name type="scientific">Rhodococcus opacus</name>
    <name type="common">Nocardia opaca</name>
    <dbReference type="NCBI Taxonomy" id="37919"/>
    <lineage>
        <taxon>Bacteria</taxon>
        <taxon>Bacillati</taxon>
        <taxon>Actinomycetota</taxon>
        <taxon>Actinomycetes</taxon>
        <taxon>Mycobacteriales</taxon>
        <taxon>Nocardiaceae</taxon>
        <taxon>Rhodococcus</taxon>
    </lineage>
</organism>
<dbReference type="EMBL" id="CP008947">
    <property type="protein sequence ID" value="AII05739.1"/>
    <property type="molecule type" value="Genomic_DNA"/>
</dbReference>
<dbReference type="AlphaFoldDB" id="A0A076EQM8"/>
<reference evidence="1 2" key="1">
    <citation type="submission" date="2014-07" db="EMBL/GenBank/DDBJ databases">
        <title>Genome Sequence of Rhodococcus opacus Strain R7, a Biodegrader of Mono- and Polycyclic Aromatic Hydrocarbons.</title>
        <authorList>
            <person name="Di Gennaro P."/>
            <person name="Zampolli J."/>
            <person name="Presti I."/>
            <person name="Cappelletti M."/>
            <person name="D'Ursi P."/>
            <person name="Orro A."/>
            <person name="Mezzelani A."/>
            <person name="Milanesi L."/>
        </authorList>
    </citation>
    <scope>NUCLEOTIDE SEQUENCE [LARGE SCALE GENOMIC DNA]</scope>
    <source>
        <strain evidence="1 2">R7</strain>
    </source>
</reference>
<evidence type="ECO:0000313" key="2">
    <source>
        <dbReference type="Proteomes" id="UP000028488"/>
    </source>
</evidence>
<accession>A0A076EQM8</accession>
<name>A0A076EQM8_RHOOP</name>
<gene>
    <name evidence="1" type="ORF">EP51_14495</name>
</gene>
<sequence>MSRFQLRNFTAVSDVAHLDRLLAEKLLALRDDELRSVAQWLPRRALTKAGLLDIEWVSNAVTVLGAGLWERPKDIYAAAVRAKTGGDSEMPVTQIVSVFDGQPVDPVFGTLNALIYGFDPDPAVAAFLALHGTLLVYGPQWKDLVSELEAAFPRIATSTIEGS</sequence>
<protein>
    <submittedName>
        <fullName evidence="1">Uncharacterized protein</fullName>
    </submittedName>
</protein>
<evidence type="ECO:0000313" key="1">
    <source>
        <dbReference type="EMBL" id="AII05739.1"/>
    </source>
</evidence>
<proteinExistence type="predicted"/>
<dbReference type="Proteomes" id="UP000028488">
    <property type="component" value="Chromosome"/>
</dbReference>